<gene>
    <name evidence="1" type="ORF">A8950_2909</name>
</gene>
<organism evidence="1 2">
    <name type="scientific">Dongia mobilis</name>
    <dbReference type="NCBI Taxonomy" id="578943"/>
    <lineage>
        <taxon>Bacteria</taxon>
        <taxon>Pseudomonadati</taxon>
        <taxon>Pseudomonadota</taxon>
        <taxon>Alphaproteobacteria</taxon>
        <taxon>Rhodospirillales</taxon>
        <taxon>Dongiaceae</taxon>
        <taxon>Dongia</taxon>
    </lineage>
</organism>
<sequence length="105" mass="10806">MRADGGHPGLGHLGPVAGEIRAEGRHAGACRRLAHLPHLAHLAHLAEPHAGERQGRHQLRGLAGEVGVGSGGGDLVLPQIDEAPRQFVEARGGIFGGGVAVTVFR</sequence>
<keyword evidence="2" id="KW-1185">Reference proteome</keyword>
<dbReference type="Proteomes" id="UP000295783">
    <property type="component" value="Unassembled WGS sequence"/>
</dbReference>
<evidence type="ECO:0000313" key="2">
    <source>
        <dbReference type="Proteomes" id="UP000295783"/>
    </source>
</evidence>
<comment type="caution">
    <text evidence="1">The sequence shown here is derived from an EMBL/GenBank/DDBJ whole genome shotgun (WGS) entry which is preliminary data.</text>
</comment>
<reference evidence="1 2" key="1">
    <citation type="submission" date="2019-03" db="EMBL/GenBank/DDBJ databases">
        <title>Genomic Encyclopedia of Type Strains, Phase III (KMG-III): the genomes of soil and plant-associated and newly described type strains.</title>
        <authorList>
            <person name="Whitman W."/>
        </authorList>
    </citation>
    <scope>NUCLEOTIDE SEQUENCE [LARGE SCALE GENOMIC DNA]</scope>
    <source>
        <strain evidence="1 2">CGMCC 1.7660</strain>
    </source>
</reference>
<protein>
    <submittedName>
        <fullName evidence="1">Uncharacterized protein</fullName>
    </submittedName>
</protein>
<proteinExistence type="predicted"/>
<dbReference type="RefSeq" id="WP_133614364.1">
    <property type="nucleotide sequence ID" value="NZ_SNYW01000010.1"/>
</dbReference>
<dbReference type="AlphaFoldDB" id="A0A4R6WVA3"/>
<name>A0A4R6WVA3_9PROT</name>
<accession>A0A4R6WVA3</accession>
<evidence type="ECO:0000313" key="1">
    <source>
        <dbReference type="EMBL" id="TDQ81039.1"/>
    </source>
</evidence>
<dbReference type="EMBL" id="SNYW01000010">
    <property type="protein sequence ID" value="TDQ81039.1"/>
    <property type="molecule type" value="Genomic_DNA"/>
</dbReference>